<dbReference type="AlphaFoldDB" id="A0A4S2ALT2"/>
<dbReference type="GO" id="GO:0016758">
    <property type="term" value="F:hexosyltransferase activity"/>
    <property type="evidence" value="ECO:0007669"/>
    <property type="project" value="UniProtKB-ARBA"/>
</dbReference>
<keyword evidence="2" id="KW-0808">Transferase</keyword>
<dbReference type="PANTHER" id="PTHR22916">
    <property type="entry name" value="GLYCOSYLTRANSFERASE"/>
    <property type="match status" value="1"/>
</dbReference>
<dbReference type="Gene3D" id="3.90.550.10">
    <property type="entry name" value="Spore Coat Polysaccharide Biosynthesis Protein SpsA, Chain A"/>
    <property type="match status" value="1"/>
</dbReference>
<organism evidence="2 3">
    <name type="scientific">Bacteroides acidifaciens</name>
    <dbReference type="NCBI Taxonomy" id="85831"/>
    <lineage>
        <taxon>Bacteria</taxon>
        <taxon>Pseudomonadati</taxon>
        <taxon>Bacteroidota</taxon>
        <taxon>Bacteroidia</taxon>
        <taxon>Bacteroidales</taxon>
        <taxon>Bacteroidaceae</taxon>
        <taxon>Bacteroides</taxon>
    </lineage>
</organism>
<dbReference type="InterPro" id="IPR001173">
    <property type="entry name" value="Glyco_trans_2-like"/>
</dbReference>
<proteinExistence type="predicted"/>
<reference evidence="2 3" key="1">
    <citation type="submission" date="2019-04" db="EMBL/GenBank/DDBJ databases">
        <title>Microbes associate with the intestines of laboratory mice.</title>
        <authorList>
            <person name="Navarre W."/>
            <person name="Wong E."/>
            <person name="Huang K."/>
            <person name="Tropini C."/>
            <person name="Ng K."/>
            <person name="Yu B."/>
        </authorList>
    </citation>
    <scope>NUCLEOTIDE SEQUENCE [LARGE SCALE GENOMIC DNA]</scope>
    <source>
        <strain evidence="2 3">NM70_E10</strain>
    </source>
</reference>
<sequence>MCKPLITIALSVYNVEPYLRQSLETIVNQTYKNLEILCIDDCSKDKTFDILQEYAQKYDRIKVVKQPKNQGLSISRNRAIEMAQGEYILMLDGDDLFALDMIEKAYKKVLETEADLVMWDYCTFYKDEDLSQLLRKPSELIGFNTTNKIALLKRPAFMWVKLIRTQVLREYNIHFPEGLTKQDIPVWWHLVTVLDKIVVLPERLSYYRQNPFNTTSRKDRSVYSLAYVMDITGEYLKKSNLYAIYKDEYLRSRLSLLHGMYDYIKLELQPDAMQMIRERLDTDAIAYINSPACALSKRTNLFYKGYMMGNLLAKLQYDSLMLARTIYRKIKV</sequence>
<comment type="caution">
    <text evidence="2">The sequence shown here is derived from an EMBL/GenBank/DDBJ whole genome shotgun (WGS) entry which is preliminary data.</text>
</comment>
<gene>
    <name evidence="2" type="ORF">E5356_11860</name>
</gene>
<dbReference type="SUPFAM" id="SSF53448">
    <property type="entry name" value="Nucleotide-diphospho-sugar transferases"/>
    <property type="match status" value="1"/>
</dbReference>
<accession>A0A4S2ALT2</accession>
<dbReference type="CDD" id="cd00761">
    <property type="entry name" value="Glyco_tranf_GTA_type"/>
    <property type="match status" value="1"/>
</dbReference>
<evidence type="ECO:0000313" key="2">
    <source>
        <dbReference type="EMBL" id="TGY01911.1"/>
    </source>
</evidence>
<evidence type="ECO:0000313" key="3">
    <source>
        <dbReference type="Proteomes" id="UP000305751"/>
    </source>
</evidence>
<dbReference type="Proteomes" id="UP000305751">
    <property type="component" value="Unassembled WGS sequence"/>
</dbReference>
<keyword evidence="3" id="KW-1185">Reference proteome</keyword>
<evidence type="ECO:0000259" key="1">
    <source>
        <dbReference type="Pfam" id="PF00535"/>
    </source>
</evidence>
<dbReference type="PANTHER" id="PTHR22916:SF3">
    <property type="entry name" value="UDP-GLCNAC:BETAGAL BETA-1,3-N-ACETYLGLUCOSAMINYLTRANSFERASE-LIKE PROTEIN 1"/>
    <property type="match status" value="1"/>
</dbReference>
<name>A0A4S2ALT2_9BACE</name>
<dbReference type="Pfam" id="PF00535">
    <property type="entry name" value="Glycos_transf_2"/>
    <property type="match status" value="1"/>
</dbReference>
<dbReference type="EMBL" id="SRZA01000035">
    <property type="protein sequence ID" value="TGY01911.1"/>
    <property type="molecule type" value="Genomic_DNA"/>
</dbReference>
<feature type="domain" description="Glycosyltransferase 2-like" evidence="1">
    <location>
        <begin position="8"/>
        <end position="143"/>
    </location>
</feature>
<dbReference type="RefSeq" id="WP_136014423.1">
    <property type="nucleotide sequence ID" value="NZ_CAMTRR010000002.1"/>
</dbReference>
<dbReference type="InterPro" id="IPR029044">
    <property type="entry name" value="Nucleotide-diphossugar_trans"/>
</dbReference>
<protein>
    <submittedName>
        <fullName evidence="2">Glycosyltransferase family 2 protein</fullName>
    </submittedName>
</protein>